<evidence type="ECO:0000313" key="3">
    <source>
        <dbReference type="Proteomes" id="UP000001876"/>
    </source>
</evidence>
<feature type="compositionally biased region" description="Basic and acidic residues" evidence="1">
    <location>
        <begin position="83"/>
        <end position="93"/>
    </location>
</feature>
<dbReference type="Proteomes" id="UP000001876">
    <property type="component" value="Unassembled WGS sequence"/>
</dbReference>
<protein>
    <submittedName>
        <fullName evidence="2">Predicted protein</fullName>
    </submittedName>
</protein>
<dbReference type="KEGG" id="mpp:MICPUCDRAFT_62802"/>
<feature type="compositionally biased region" description="Low complexity" evidence="1">
    <location>
        <begin position="125"/>
        <end position="138"/>
    </location>
</feature>
<feature type="compositionally biased region" description="Basic and acidic residues" evidence="1">
    <location>
        <begin position="64"/>
        <end position="75"/>
    </location>
</feature>
<feature type="compositionally biased region" description="Low complexity" evidence="1">
    <location>
        <begin position="99"/>
        <end position="111"/>
    </location>
</feature>
<feature type="region of interest" description="Disordered" evidence="1">
    <location>
        <begin position="49"/>
        <end position="174"/>
    </location>
</feature>
<reference evidence="2 3" key="1">
    <citation type="journal article" date="2009" name="Science">
        <title>Green evolution and dynamic adaptations revealed by genomes of the marine picoeukaryotes Micromonas.</title>
        <authorList>
            <person name="Worden A.Z."/>
            <person name="Lee J.H."/>
            <person name="Mock T."/>
            <person name="Rouze P."/>
            <person name="Simmons M.P."/>
            <person name="Aerts A.L."/>
            <person name="Allen A.E."/>
            <person name="Cuvelier M.L."/>
            <person name="Derelle E."/>
            <person name="Everett M.V."/>
            <person name="Foulon E."/>
            <person name="Grimwood J."/>
            <person name="Gundlach H."/>
            <person name="Henrissat B."/>
            <person name="Napoli C."/>
            <person name="McDonald S.M."/>
            <person name="Parker M.S."/>
            <person name="Rombauts S."/>
            <person name="Salamov A."/>
            <person name="Von Dassow P."/>
            <person name="Badger J.H."/>
            <person name="Coutinho P.M."/>
            <person name="Demir E."/>
            <person name="Dubchak I."/>
            <person name="Gentemann C."/>
            <person name="Eikrem W."/>
            <person name="Gready J.E."/>
            <person name="John U."/>
            <person name="Lanier W."/>
            <person name="Lindquist E.A."/>
            <person name="Lucas S."/>
            <person name="Mayer K.F."/>
            <person name="Moreau H."/>
            <person name="Not F."/>
            <person name="Otillar R."/>
            <person name="Panaud O."/>
            <person name="Pangilinan J."/>
            <person name="Paulsen I."/>
            <person name="Piegu B."/>
            <person name="Poliakov A."/>
            <person name="Robbens S."/>
            <person name="Schmutz J."/>
            <person name="Toulza E."/>
            <person name="Wyss T."/>
            <person name="Zelensky A."/>
            <person name="Zhou K."/>
            <person name="Armbrust E.V."/>
            <person name="Bhattacharya D."/>
            <person name="Goodenough U.W."/>
            <person name="Van de Peer Y."/>
            <person name="Grigoriev I.V."/>
        </authorList>
    </citation>
    <scope>NUCLEOTIDE SEQUENCE [LARGE SCALE GENOMIC DNA]</scope>
    <source>
        <strain evidence="2 3">CCMP1545</strain>
    </source>
</reference>
<accession>C1N0E2</accession>
<sequence>MTTSVLERNVQRKMEGMNMNHEAMLRKVVLEFHHPKSVWHVHETRGFSSLASSTKSEGGDDGGDDKKKHTGRELRMCPNPTDASRRGVRRSEDEGIIDASGGRASPSSRARLPQEWLSAVPPTSPKTSSSRLKSSSSRQNLNADRGSENQLPKGWESMQDGASGESTRGGIGSTISSLKPVRYAVEESQKDTRKAKCLRPLLKFFGFLDRDGKPVTGSTSKSASKSTKLSWFEHPEAHTQYASGKVMFKTEVSRVMATVFYTPGLMELVDSLTRDAKDDKDVGHHPRIWNIPLPAELHGKTMGEAFQHFAGKEALVIGVFRGVRRRRKDRGGRRSARGSHHDFLQHSEFDTLDRSDDGSSSDSDGDGDDDLSPPDHSYVLTAPPHNVRLTKHDGVYVIATTDWAWSNAPELVKLRKVAAVITLQRQVRAQIEKRKATRRDEILEAQGFDRAGNNTANPTAAAMPTTASMLLSRRENSWTRAAALATRGRRSSLSEETDSWRGSFEAAAAVAAATARAQTPPPGK</sequence>
<feature type="compositionally biased region" description="Acidic residues" evidence="1">
    <location>
        <begin position="363"/>
        <end position="372"/>
    </location>
</feature>
<dbReference type="EMBL" id="GG663744">
    <property type="protein sequence ID" value="EEH54250.1"/>
    <property type="molecule type" value="Genomic_DNA"/>
</dbReference>
<feature type="compositionally biased region" description="Basic residues" evidence="1">
    <location>
        <begin position="327"/>
        <end position="338"/>
    </location>
</feature>
<feature type="compositionally biased region" description="Basic and acidic residues" evidence="1">
    <location>
        <begin position="339"/>
        <end position="357"/>
    </location>
</feature>
<evidence type="ECO:0000256" key="1">
    <source>
        <dbReference type="SAM" id="MobiDB-lite"/>
    </source>
</evidence>
<dbReference type="AlphaFoldDB" id="C1N0E2"/>
<organism evidence="3">
    <name type="scientific">Micromonas pusilla (strain CCMP1545)</name>
    <name type="common">Picoplanktonic green alga</name>
    <dbReference type="NCBI Taxonomy" id="564608"/>
    <lineage>
        <taxon>Eukaryota</taxon>
        <taxon>Viridiplantae</taxon>
        <taxon>Chlorophyta</taxon>
        <taxon>Mamiellophyceae</taxon>
        <taxon>Mamiellales</taxon>
        <taxon>Mamiellaceae</taxon>
        <taxon>Micromonas</taxon>
    </lineage>
</organism>
<keyword evidence="3" id="KW-1185">Reference proteome</keyword>
<name>C1N0E2_MICPC</name>
<dbReference type="RefSeq" id="XP_003061620.1">
    <property type="nucleotide sequence ID" value="XM_003061574.1"/>
</dbReference>
<proteinExistence type="predicted"/>
<gene>
    <name evidence="2" type="ORF">MICPUCDRAFT_62802</name>
</gene>
<feature type="region of interest" description="Disordered" evidence="1">
    <location>
        <begin position="327"/>
        <end position="383"/>
    </location>
</feature>
<evidence type="ECO:0000313" key="2">
    <source>
        <dbReference type="EMBL" id="EEH54250.1"/>
    </source>
</evidence>
<dbReference type="GeneID" id="9687059"/>